<dbReference type="EMBL" id="PFSF01000015">
    <property type="protein sequence ID" value="PJC28338.1"/>
    <property type="molecule type" value="Genomic_DNA"/>
</dbReference>
<evidence type="ECO:0000256" key="3">
    <source>
        <dbReference type="ARBA" id="ARBA00023274"/>
    </source>
</evidence>
<dbReference type="Pfam" id="PF00410">
    <property type="entry name" value="Ribosomal_S8"/>
    <property type="match status" value="1"/>
</dbReference>
<comment type="caution">
    <text evidence="7">The sequence shown here is derived from an EMBL/GenBank/DDBJ whole genome shotgun (WGS) entry which is preliminary data.</text>
</comment>
<accession>A0A2M8ET98</accession>
<keyword evidence="3 5" id="KW-0687">Ribonucleoprotein</keyword>
<dbReference type="GO" id="GO:0019843">
    <property type="term" value="F:rRNA binding"/>
    <property type="evidence" value="ECO:0007669"/>
    <property type="project" value="UniProtKB-UniRule"/>
</dbReference>
<dbReference type="GO" id="GO:0005737">
    <property type="term" value="C:cytoplasm"/>
    <property type="evidence" value="ECO:0007669"/>
    <property type="project" value="UniProtKB-ARBA"/>
</dbReference>
<dbReference type="FunFam" id="3.30.1490.10:FF:000001">
    <property type="entry name" value="30S ribosomal protein S8"/>
    <property type="match status" value="1"/>
</dbReference>
<dbReference type="GO" id="GO:0003735">
    <property type="term" value="F:structural constituent of ribosome"/>
    <property type="evidence" value="ECO:0007669"/>
    <property type="project" value="InterPro"/>
</dbReference>
<dbReference type="GO" id="GO:0006412">
    <property type="term" value="P:translation"/>
    <property type="evidence" value="ECO:0007669"/>
    <property type="project" value="UniProtKB-UniRule"/>
</dbReference>
<dbReference type="GO" id="GO:0005840">
    <property type="term" value="C:ribosome"/>
    <property type="evidence" value="ECO:0007669"/>
    <property type="project" value="UniProtKB-KW"/>
</dbReference>
<evidence type="ECO:0000256" key="5">
    <source>
        <dbReference type="HAMAP-Rule" id="MF_01302"/>
    </source>
</evidence>
<dbReference type="InterPro" id="IPR035987">
    <property type="entry name" value="Ribosomal_uS8_sf"/>
</dbReference>
<dbReference type="GO" id="GO:1990904">
    <property type="term" value="C:ribonucleoprotein complex"/>
    <property type="evidence" value="ECO:0007669"/>
    <property type="project" value="UniProtKB-KW"/>
</dbReference>
<dbReference type="Gene3D" id="3.30.1370.30">
    <property type="match status" value="1"/>
</dbReference>
<evidence type="ECO:0000313" key="7">
    <source>
        <dbReference type="EMBL" id="PJC28338.1"/>
    </source>
</evidence>
<dbReference type="InterPro" id="IPR047863">
    <property type="entry name" value="Ribosomal_uS8_CS"/>
</dbReference>
<comment type="function">
    <text evidence="5">One of the primary rRNA binding proteins, it binds directly to 16S rRNA central domain where it helps coordinate assembly of the platform of the 30S subunit.</text>
</comment>
<dbReference type="NCBIfam" id="NF001109">
    <property type="entry name" value="PRK00136.1"/>
    <property type="match status" value="1"/>
</dbReference>
<dbReference type="Gene3D" id="3.30.1490.10">
    <property type="match status" value="1"/>
</dbReference>
<dbReference type="PANTHER" id="PTHR11758">
    <property type="entry name" value="40S RIBOSOMAL PROTEIN S15A"/>
    <property type="match status" value="1"/>
</dbReference>
<protein>
    <recommendedName>
        <fullName evidence="4 5">Small ribosomal subunit protein uS8</fullName>
    </recommendedName>
</protein>
<keyword evidence="5" id="KW-0694">RNA-binding</keyword>
<dbReference type="HAMAP" id="MF_01302_B">
    <property type="entry name" value="Ribosomal_uS8_B"/>
    <property type="match status" value="1"/>
</dbReference>
<keyword evidence="2 5" id="KW-0689">Ribosomal protein</keyword>
<proteinExistence type="inferred from homology"/>
<gene>
    <name evidence="5" type="primary">rpsH</name>
    <name evidence="7" type="ORF">CO054_00715</name>
</gene>
<evidence type="ECO:0000313" key="8">
    <source>
        <dbReference type="Proteomes" id="UP000229816"/>
    </source>
</evidence>
<dbReference type="InterPro" id="IPR000630">
    <property type="entry name" value="Ribosomal_uS8"/>
</dbReference>
<organism evidence="7 8">
    <name type="scientific">Candidatus Shapirobacteria bacterium CG_4_9_14_0_2_um_filter_39_11</name>
    <dbReference type="NCBI Taxonomy" id="1974478"/>
    <lineage>
        <taxon>Bacteria</taxon>
        <taxon>Candidatus Shapironibacteriota</taxon>
    </lineage>
</organism>
<comment type="subunit">
    <text evidence="5">Part of the 30S ribosomal subunit. Contacts proteins S5 and S12.</text>
</comment>
<evidence type="ECO:0000256" key="1">
    <source>
        <dbReference type="ARBA" id="ARBA00006471"/>
    </source>
</evidence>
<evidence type="ECO:0000256" key="2">
    <source>
        <dbReference type="ARBA" id="ARBA00022980"/>
    </source>
</evidence>
<name>A0A2M8ET98_9BACT</name>
<evidence type="ECO:0000256" key="4">
    <source>
        <dbReference type="ARBA" id="ARBA00035258"/>
    </source>
</evidence>
<dbReference type="Proteomes" id="UP000229816">
    <property type="component" value="Unassembled WGS sequence"/>
</dbReference>
<dbReference type="AlphaFoldDB" id="A0A2M8ET98"/>
<dbReference type="PROSITE" id="PS00053">
    <property type="entry name" value="RIBOSOMAL_S8"/>
    <property type="match status" value="1"/>
</dbReference>
<keyword evidence="5" id="KW-0699">rRNA-binding</keyword>
<comment type="similarity">
    <text evidence="1 5 6">Belongs to the universal ribosomal protein uS8 family.</text>
</comment>
<dbReference type="SUPFAM" id="SSF56047">
    <property type="entry name" value="Ribosomal protein S8"/>
    <property type="match status" value="1"/>
</dbReference>
<reference evidence="8" key="1">
    <citation type="submission" date="2017-09" db="EMBL/GenBank/DDBJ databases">
        <title>Depth-based differentiation of microbial function through sediment-hosted aquifers and enrichment of novel symbionts in the deep terrestrial subsurface.</title>
        <authorList>
            <person name="Probst A.J."/>
            <person name="Ladd B."/>
            <person name="Jarett J.K."/>
            <person name="Geller-Mcgrath D.E."/>
            <person name="Sieber C.M.K."/>
            <person name="Emerson J.B."/>
            <person name="Anantharaman K."/>
            <person name="Thomas B.C."/>
            <person name="Malmstrom R."/>
            <person name="Stieglmeier M."/>
            <person name="Klingl A."/>
            <person name="Woyke T."/>
            <person name="Ryan C.M."/>
            <person name="Banfield J.F."/>
        </authorList>
    </citation>
    <scope>NUCLEOTIDE SEQUENCE [LARGE SCALE GENOMIC DNA]</scope>
</reference>
<sequence>MVMTDPIADFLTRVKNGYLAGKKQIVVSHSRIKEQLSQILVKEGYLKNVKCKPSSRAQVEGMENGKLKILELELKYEGKKPALTDIKRISKPGLRIYAKAKEIPRVKTGPGITIVSTPSGLMSDREARKKNLGGEVICQIW</sequence>
<evidence type="ECO:0000256" key="6">
    <source>
        <dbReference type="RuleBase" id="RU003660"/>
    </source>
</evidence>